<dbReference type="SUPFAM" id="SSF53187">
    <property type="entry name" value="Zn-dependent exopeptidases"/>
    <property type="match status" value="1"/>
</dbReference>
<sequence length="259" mass="28628">MKMPRLVLDPGHGGRDPGAVGKRLKEKDVNLKACLYLRDALVRAGFQVLMTRDKDTERVPGVTDAVDLKARAMLANTNSADLYVSWHYDASADENVHGVSVWIHPSQKDKTAYYKADLLSHHIAAATGQKHRGVYLGDFQVLRDTMMDALLIEGGFITNAAEEARIGDERFLQRQAEAAAEALCKIFDRRYIAPAVTLPAATYRSDDRVTVKVNGASLVQHGRLIEGKTYVPVRELAELLGCAINWDNDTHTVSLTRGE</sequence>
<evidence type="ECO:0000256" key="2">
    <source>
        <dbReference type="SAM" id="MobiDB-lite"/>
    </source>
</evidence>
<keyword evidence="1" id="KW-0378">Hydrolase</keyword>
<dbReference type="PANTHER" id="PTHR30404">
    <property type="entry name" value="N-ACETYLMURAMOYL-L-ALANINE AMIDASE"/>
    <property type="match status" value="1"/>
</dbReference>
<dbReference type="CDD" id="cd02696">
    <property type="entry name" value="MurNAc-LAA"/>
    <property type="match status" value="1"/>
</dbReference>
<dbReference type="SMART" id="SM00646">
    <property type="entry name" value="Ami_3"/>
    <property type="match status" value="1"/>
</dbReference>
<evidence type="ECO:0000313" key="4">
    <source>
        <dbReference type="EMBL" id="ARU63736.1"/>
    </source>
</evidence>
<accession>A0A1Y0IVC4</accession>
<evidence type="ECO:0000259" key="3">
    <source>
        <dbReference type="SMART" id="SM00646"/>
    </source>
</evidence>
<dbReference type="InterPro" id="IPR002508">
    <property type="entry name" value="MurNAc-LAA_cat"/>
</dbReference>
<dbReference type="Gene3D" id="3.40.630.40">
    <property type="entry name" value="Zn-dependent exopeptidases"/>
    <property type="match status" value="1"/>
</dbReference>
<protein>
    <recommendedName>
        <fullName evidence="3">MurNAc-LAA domain-containing protein</fullName>
    </recommendedName>
</protein>
<keyword evidence="5" id="KW-1185">Reference proteome</keyword>
<proteinExistence type="predicted"/>
<dbReference type="GO" id="GO:0008745">
    <property type="term" value="F:N-acetylmuramoyl-L-alanine amidase activity"/>
    <property type="evidence" value="ECO:0007669"/>
    <property type="project" value="InterPro"/>
</dbReference>
<dbReference type="Pfam" id="PF07833">
    <property type="entry name" value="Cu_amine_oxidN1"/>
    <property type="match status" value="1"/>
</dbReference>
<dbReference type="Pfam" id="PF01520">
    <property type="entry name" value="Amidase_3"/>
    <property type="match status" value="1"/>
</dbReference>
<reference evidence="5" key="1">
    <citation type="submission" date="2017-05" db="EMBL/GenBank/DDBJ databases">
        <authorList>
            <person name="Sung H."/>
        </authorList>
    </citation>
    <scope>NUCLEOTIDE SEQUENCE [LARGE SCALE GENOMIC DNA]</scope>
    <source>
        <strain evidence="5">AR23208</strain>
    </source>
</reference>
<dbReference type="GO" id="GO:0009253">
    <property type="term" value="P:peptidoglycan catabolic process"/>
    <property type="evidence" value="ECO:0007669"/>
    <property type="project" value="InterPro"/>
</dbReference>
<dbReference type="InterPro" id="IPR050695">
    <property type="entry name" value="N-acetylmuramoyl_amidase_3"/>
</dbReference>
<feature type="domain" description="MurNAc-LAA" evidence="3">
    <location>
        <begin position="72"/>
        <end position="184"/>
    </location>
</feature>
<dbReference type="InterPro" id="IPR036582">
    <property type="entry name" value="Mao_N_sf"/>
</dbReference>
<organism evidence="4 5">
    <name type="scientific">Tumebacillus avium</name>
    <dbReference type="NCBI Taxonomy" id="1903704"/>
    <lineage>
        <taxon>Bacteria</taxon>
        <taxon>Bacillati</taxon>
        <taxon>Bacillota</taxon>
        <taxon>Bacilli</taxon>
        <taxon>Bacillales</taxon>
        <taxon>Alicyclobacillaceae</taxon>
        <taxon>Tumebacillus</taxon>
    </lineage>
</organism>
<dbReference type="KEGG" id="tum:CBW65_00935"/>
<dbReference type="AlphaFoldDB" id="A0A1Y0IVC4"/>
<gene>
    <name evidence="4" type="ORF">CBW65_00935</name>
</gene>
<dbReference type="PANTHER" id="PTHR30404:SF0">
    <property type="entry name" value="N-ACETYLMURAMOYL-L-ALANINE AMIDASE AMIC"/>
    <property type="match status" value="1"/>
</dbReference>
<name>A0A1Y0IVC4_9BACL</name>
<dbReference type="InterPro" id="IPR012854">
    <property type="entry name" value="Cu_amine_oxidase-like_N"/>
</dbReference>
<dbReference type="EMBL" id="CP021434">
    <property type="protein sequence ID" value="ARU63736.1"/>
    <property type="molecule type" value="Genomic_DNA"/>
</dbReference>
<evidence type="ECO:0000256" key="1">
    <source>
        <dbReference type="ARBA" id="ARBA00022801"/>
    </source>
</evidence>
<feature type="region of interest" description="Disordered" evidence="2">
    <location>
        <begin position="1"/>
        <end position="21"/>
    </location>
</feature>
<evidence type="ECO:0000313" key="5">
    <source>
        <dbReference type="Proteomes" id="UP000195437"/>
    </source>
</evidence>
<dbReference type="SUPFAM" id="SSF55383">
    <property type="entry name" value="Copper amine oxidase, domain N"/>
    <property type="match status" value="1"/>
</dbReference>
<dbReference type="Proteomes" id="UP000195437">
    <property type="component" value="Chromosome"/>
</dbReference>
<dbReference type="GO" id="GO:0030288">
    <property type="term" value="C:outer membrane-bounded periplasmic space"/>
    <property type="evidence" value="ECO:0007669"/>
    <property type="project" value="TreeGrafter"/>
</dbReference>